<gene>
    <name evidence="7" type="ORF">EV211_10846</name>
</gene>
<evidence type="ECO:0000256" key="1">
    <source>
        <dbReference type="ARBA" id="ARBA00000073"/>
    </source>
</evidence>
<evidence type="ECO:0000256" key="3">
    <source>
        <dbReference type="ARBA" id="ARBA00023235"/>
    </source>
</evidence>
<dbReference type="PANTHER" id="PTHR21600">
    <property type="entry name" value="MITOCHONDRIAL RNA PSEUDOURIDINE SYNTHASE"/>
    <property type="match status" value="1"/>
</dbReference>
<dbReference type="GO" id="GO:0000455">
    <property type="term" value="P:enzyme-directed rRNA pseudouridine synthesis"/>
    <property type="evidence" value="ECO:0007669"/>
    <property type="project" value="TreeGrafter"/>
</dbReference>
<dbReference type="OrthoDB" id="9807829at2"/>
<keyword evidence="8" id="KW-1185">Reference proteome</keyword>
<dbReference type="PROSITE" id="PS01129">
    <property type="entry name" value="PSI_RLU"/>
    <property type="match status" value="1"/>
</dbReference>
<feature type="domain" description="Pseudouridine synthase RsuA/RluA-like" evidence="6">
    <location>
        <begin position="86"/>
        <end position="240"/>
    </location>
</feature>
<dbReference type="RefSeq" id="WP_133528029.1">
    <property type="nucleotide sequence ID" value="NZ_CALCQM010000047.1"/>
</dbReference>
<protein>
    <recommendedName>
        <fullName evidence="5">Pseudouridine synthase</fullName>
        <ecNumber evidence="5">5.4.99.-</ecNumber>
    </recommendedName>
</protein>
<dbReference type="InterPro" id="IPR006224">
    <property type="entry name" value="PsdUridine_synth_RluA-like_CS"/>
</dbReference>
<organism evidence="7 8">
    <name type="scientific">Aminicella lysinilytica</name>
    <dbReference type="NCBI Taxonomy" id="433323"/>
    <lineage>
        <taxon>Bacteria</taxon>
        <taxon>Bacillati</taxon>
        <taxon>Bacillota</taxon>
        <taxon>Clostridia</taxon>
        <taxon>Peptostreptococcales</taxon>
        <taxon>Anaerovoracaceae</taxon>
        <taxon>Aminicella</taxon>
    </lineage>
</organism>
<comment type="similarity">
    <text evidence="2 5">Belongs to the pseudouridine synthase RluA family.</text>
</comment>
<dbReference type="AlphaFoldDB" id="A0A4R6Q7M9"/>
<evidence type="ECO:0000259" key="6">
    <source>
        <dbReference type="Pfam" id="PF00849"/>
    </source>
</evidence>
<dbReference type="PANTHER" id="PTHR21600:SF44">
    <property type="entry name" value="RIBOSOMAL LARGE SUBUNIT PSEUDOURIDINE SYNTHASE D"/>
    <property type="match status" value="1"/>
</dbReference>
<dbReference type="GO" id="GO:0003723">
    <property type="term" value="F:RNA binding"/>
    <property type="evidence" value="ECO:0007669"/>
    <property type="project" value="InterPro"/>
</dbReference>
<sequence length="298" mass="34176">MREFRFTITKEDEGVAIRKLLKNHFDFSSRLFAKLRAQKLVLLNDRPLEGWMKPEEGDVVRALMPEETSHFPPEDIPIDAVYEDEDLLIINKQAGYIVHPTKGHPVHTMANGIMKYMNDTGQSFKIRFVNRLDMDTTGLLIVAKNSHAQDELVRQMQRNELSKYYMAIVNGIVKEDQFTIDLPIGRVDPDKPAREVTYSEAGRPSVTHAKVVERYSKGYTLVELKLETGRTHQIRVHMSHIGYPLVGDYLYGGDNPWLIERQALHAYKLQFKHPATGVPVTVTAPLPEDMQKVIEKVR</sequence>
<dbReference type="EC" id="5.4.99.-" evidence="5"/>
<evidence type="ECO:0000256" key="4">
    <source>
        <dbReference type="PIRSR" id="PIRSR606225-1"/>
    </source>
</evidence>
<dbReference type="SUPFAM" id="SSF55120">
    <property type="entry name" value="Pseudouridine synthase"/>
    <property type="match status" value="1"/>
</dbReference>
<dbReference type="Gene3D" id="3.30.2350.10">
    <property type="entry name" value="Pseudouridine synthase"/>
    <property type="match status" value="1"/>
</dbReference>
<accession>A0A4R6Q7M9</accession>
<dbReference type="Proteomes" id="UP000295500">
    <property type="component" value="Unassembled WGS sequence"/>
</dbReference>
<comment type="catalytic activity">
    <reaction evidence="1 5">
        <text>a uridine in RNA = a pseudouridine in RNA</text>
        <dbReference type="Rhea" id="RHEA:48348"/>
        <dbReference type="Rhea" id="RHEA-COMP:12068"/>
        <dbReference type="Rhea" id="RHEA-COMP:12069"/>
        <dbReference type="ChEBI" id="CHEBI:65314"/>
        <dbReference type="ChEBI" id="CHEBI:65315"/>
    </reaction>
</comment>
<dbReference type="InterPro" id="IPR050188">
    <property type="entry name" value="RluA_PseudoU_synthase"/>
</dbReference>
<dbReference type="GO" id="GO:0009982">
    <property type="term" value="F:pseudouridine synthase activity"/>
    <property type="evidence" value="ECO:0007669"/>
    <property type="project" value="InterPro"/>
</dbReference>
<dbReference type="InterPro" id="IPR006145">
    <property type="entry name" value="PsdUridine_synth_RsuA/RluA"/>
</dbReference>
<evidence type="ECO:0000256" key="5">
    <source>
        <dbReference type="RuleBase" id="RU362028"/>
    </source>
</evidence>
<evidence type="ECO:0000313" key="8">
    <source>
        <dbReference type="Proteomes" id="UP000295500"/>
    </source>
</evidence>
<dbReference type="Pfam" id="PF00849">
    <property type="entry name" value="PseudoU_synth_2"/>
    <property type="match status" value="1"/>
</dbReference>
<feature type="active site" evidence="4">
    <location>
        <position position="133"/>
    </location>
</feature>
<dbReference type="InterPro" id="IPR020103">
    <property type="entry name" value="PsdUridine_synth_cat_dom_sf"/>
</dbReference>
<dbReference type="EMBL" id="SNXO01000008">
    <property type="protein sequence ID" value="TDP58100.1"/>
    <property type="molecule type" value="Genomic_DNA"/>
</dbReference>
<comment type="function">
    <text evidence="5">Responsible for synthesis of pseudouridine from uracil.</text>
</comment>
<reference evidence="7 8" key="1">
    <citation type="submission" date="2019-03" db="EMBL/GenBank/DDBJ databases">
        <title>Genomic Encyclopedia of Type Strains, Phase IV (KMG-IV): sequencing the most valuable type-strain genomes for metagenomic binning, comparative biology and taxonomic classification.</title>
        <authorList>
            <person name="Goeker M."/>
        </authorList>
    </citation>
    <scope>NUCLEOTIDE SEQUENCE [LARGE SCALE GENOMIC DNA]</scope>
    <source>
        <strain evidence="7 8">DSM 28287</strain>
    </source>
</reference>
<dbReference type="NCBIfam" id="TIGR00005">
    <property type="entry name" value="rluA_subfam"/>
    <property type="match status" value="1"/>
</dbReference>
<dbReference type="InterPro" id="IPR006225">
    <property type="entry name" value="PsdUridine_synth_RluC/D"/>
</dbReference>
<evidence type="ECO:0000256" key="2">
    <source>
        <dbReference type="ARBA" id="ARBA00010876"/>
    </source>
</evidence>
<dbReference type="GO" id="GO:0140098">
    <property type="term" value="F:catalytic activity, acting on RNA"/>
    <property type="evidence" value="ECO:0007669"/>
    <property type="project" value="UniProtKB-ARBA"/>
</dbReference>
<evidence type="ECO:0000313" key="7">
    <source>
        <dbReference type="EMBL" id="TDP58100.1"/>
    </source>
</evidence>
<comment type="caution">
    <text evidence="7">The sequence shown here is derived from an EMBL/GenBank/DDBJ whole genome shotgun (WGS) entry which is preliminary data.</text>
</comment>
<dbReference type="CDD" id="cd02869">
    <property type="entry name" value="PseudoU_synth_RluA_like"/>
    <property type="match status" value="1"/>
</dbReference>
<proteinExistence type="inferred from homology"/>
<name>A0A4R6Q7M9_9FIRM</name>
<keyword evidence="3 5" id="KW-0413">Isomerase</keyword>